<protein>
    <submittedName>
        <fullName evidence="1">Uncharacterized protein</fullName>
    </submittedName>
</protein>
<evidence type="ECO:0000313" key="1">
    <source>
        <dbReference type="EMBL" id="CAK7324331.1"/>
    </source>
</evidence>
<dbReference type="Proteomes" id="UP001314170">
    <property type="component" value="Unassembled WGS sequence"/>
</dbReference>
<sequence>MLVVVVEPQSHHGSVLKKMHVKWNMCYSYSLQNPTGCPVQTGICRLGEDKLKIEPWPDRNLSMHGALCRTIDSDPLAEENL</sequence>
<dbReference type="AlphaFoldDB" id="A0AAV1QS35"/>
<gene>
    <name evidence="1" type="ORF">DCAF_LOCUS1971</name>
</gene>
<organism evidence="1 2">
    <name type="scientific">Dovyalis caffra</name>
    <dbReference type="NCBI Taxonomy" id="77055"/>
    <lineage>
        <taxon>Eukaryota</taxon>
        <taxon>Viridiplantae</taxon>
        <taxon>Streptophyta</taxon>
        <taxon>Embryophyta</taxon>
        <taxon>Tracheophyta</taxon>
        <taxon>Spermatophyta</taxon>
        <taxon>Magnoliopsida</taxon>
        <taxon>eudicotyledons</taxon>
        <taxon>Gunneridae</taxon>
        <taxon>Pentapetalae</taxon>
        <taxon>rosids</taxon>
        <taxon>fabids</taxon>
        <taxon>Malpighiales</taxon>
        <taxon>Salicaceae</taxon>
        <taxon>Flacourtieae</taxon>
        <taxon>Dovyalis</taxon>
    </lineage>
</organism>
<accession>A0AAV1QS35</accession>
<dbReference type="EMBL" id="CAWUPB010000249">
    <property type="protein sequence ID" value="CAK7324331.1"/>
    <property type="molecule type" value="Genomic_DNA"/>
</dbReference>
<evidence type="ECO:0000313" key="2">
    <source>
        <dbReference type="Proteomes" id="UP001314170"/>
    </source>
</evidence>
<name>A0AAV1QS35_9ROSI</name>
<keyword evidence="2" id="KW-1185">Reference proteome</keyword>
<reference evidence="1 2" key="1">
    <citation type="submission" date="2024-01" db="EMBL/GenBank/DDBJ databases">
        <authorList>
            <person name="Waweru B."/>
        </authorList>
    </citation>
    <scope>NUCLEOTIDE SEQUENCE [LARGE SCALE GENOMIC DNA]</scope>
</reference>
<comment type="caution">
    <text evidence="1">The sequence shown here is derived from an EMBL/GenBank/DDBJ whole genome shotgun (WGS) entry which is preliminary data.</text>
</comment>
<proteinExistence type="predicted"/>